<dbReference type="AlphaFoldDB" id="A0AA86SE93"/>
<name>A0AA86SE93_9FABA</name>
<sequence>MHGYNGHFVMCIANQLFIYNTAMAALNNAVPISNETLDFSFGWPNIFQLGKDISEFFVKFFGFNMMFDQCGIRCPLKHIPCLSKPRF</sequence>
<dbReference type="Gramene" id="rna-AYBTSS11_LOCUS11906">
    <property type="protein sequence ID" value="CAJ1944424.1"/>
    <property type="gene ID" value="gene-AYBTSS11_LOCUS11906"/>
</dbReference>
<organism evidence="1 2">
    <name type="scientific">Sphenostylis stenocarpa</name>
    <dbReference type="NCBI Taxonomy" id="92480"/>
    <lineage>
        <taxon>Eukaryota</taxon>
        <taxon>Viridiplantae</taxon>
        <taxon>Streptophyta</taxon>
        <taxon>Embryophyta</taxon>
        <taxon>Tracheophyta</taxon>
        <taxon>Spermatophyta</taxon>
        <taxon>Magnoliopsida</taxon>
        <taxon>eudicotyledons</taxon>
        <taxon>Gunneridae</taxon>
        <taxon>Pentapetalae</taxon>
        <taxon>rosids</taxon>
        <taxon>fabids</taxon>
        <taxon>Fabales</taxon>
        <taxon>Fabaceae</taxon>
        <taxon>Papilionoideae</taxon>
        <taxon>50 kb inversion clade</taxon>
        <taxon>NPAAA clade</taxon>
        <taxon>indigoferoid/millettioid clade</taxon>
        <taxon>Phaseoleae</taxon>
        <taxon>Sphenostylis</taxon>
    </lineage>
</organism>
<dbReference type="Proteomes" id="UP001189624">
    <property type="component" value="Chromosome 3"/>
</dbReference>
<proteinExistence type="predicted"/>
<evidence type="ECO:0000313" key="1">
    <source>
        <dbReference type="EMBL" id="CAJ1944424.1"/>
    </source>
</evidence>
<protein>
    <submittedName>
        <fullName evidence="1">Uncharacterized protein</fullName>
    </submittedName>
</protein>
<accession>A0AA86SE93</accession>
<dbReference type="EMBL" id="OY731400">
    <property type="protein sequence ID" value="CAJ1944424.1"/>
    <property type="molecule type" value="Genomic_DNA"/>
</dbReference>
<evidence type="ECO:0000313" key="2">
    <source>
        <dbReference type="Proteomes" id="UP001189624"/>
    </source>
</evidence>
<keyword evidence="2" id="KW-1185">Reference proteome</keyword>
<reference evidence="1" key="1">
    <citation type="submission" date="2023-10" db="EMBL/GenBank/DDBJ databases">
        <authorList>
            <person name="Domelevo Entfellner J.-B."/>
        </authorList>
    </citation>
    <scope>NUCLEOTIDE SEQUENCE</scope>
</reference>
<gene>
    <name evidence="1" type="ORF">AYBTSS11_LOCUS11906</name>
</gene>